<dbReference type="InterPro" id="IPR029063">
    <property type="entry name" value="SAM-dependent_MTases_sf"/>
</dbReference>
<dbReference type="RefSeq" id="WP_306885568.1">
    <property type="nucleotide sequence ID" value="NZ_BMSM01000001.1"/>
</dbReference>
<keyword evidence="7" id="KW-1185">Reference proteome</keyword>
<dbReference type="PANTHER" id="PTHR33841">
    <property type="entry name" value="DNA METHYLTRANSFERASE YEEA-RELATED"/>
    <property type="match status" value="1"/>
</dbReference>
<evidence type="ECO:0000313" key="7">
    <source>
        <dbReference type="Proteomes" id="UP001231675"/>
    </source>
</evidence>
<dbReference type="EC" id="2.1.1.72" evidence="1"/>
<gene>
    <name evidence="6" type="ORF">J2S47_001955</name>
</gene>
<feature type="region of interest" description="Disordered" evidence="5">
    <location>
        <begin position="397"/>
        <end position="428"/>
    </location>
</feature>
<keyword evidence="3" id="KW-0808">Transferase</keyword>
<protein>
    <recommendedName>
        <fullName evidence="1">site-specific DNA-methyltransferase (adenine-specific)</fullName>
        <ecNumber evidence="1">2.1.1.72</ecNumber>
    </recommendedName>
</protein>
<dbReference type="GeneID" id="91550896"/>
<dbReference type="SUPFAM" id="SSF53335">
    <property type="entry name" value="S-adenosyl-L-methionine-dependent methyltransferases"/>
    <property type="match status" value="1"/>
</dbReference>
<evidence type="ECO:0000256" key="4">
    <source>
        <dbReference type="ARBA" id="ARBA00047942"/>
    </source>
</evidence>
<sequence length="1795" mass="199249">MTYDSLVNHGDYFSAHYLAEVLPKDLKAKDGLLARWAEHEAEENKKPADEPRTLTPRQGLRALRTPYFADRAFLAERAQAEIDAPEDESGWRTHDDPRWIKTVAELHERVLRALGYTPAPATLTVGRAGRTYDIEVAHAEPGLVAIACGWAAEPDAARDPAGPGRLLHPVDIPQGEPLTDADTLVRFLFAADEPPRYVLILVGGVVVLADRTAWSEGRYLAVSLDSALERRDDRPGGELDTIAALFGADSLRVPETGGTNPLDDLVSKSGKHAVGVSTELREGLKDSVELIAQAVLDRLAEPGQGVAAADLDDPQRLARRLTRESLRYLYRILFLLYAEARPELGILPSDYPEYGAGYGLQRLGDLAVRDLVGPTARDGFHLYQSIDLLTRMVNKGHRPYGTEEEDRAADTADREAEAAEAAGPAAAGGDLTEAQLALRARRFERERRARRSEDVGLRFEPLRSDLFEPGAIRLIGPKVPNPLYDEDDPSAGPEFFDTRLRNATLHKVLRRLMLTKGRKGERGGFISYAKLGINQLGAVYEGLMSYTGFIARETLFEVAKGGDASKGSWMVPESRANDYPNEVFVQRVNDDTGLTERAEYPPGSFVYRLAGRDRENTASYYTPMSLTQVTVELALKHRLDQDGEVTSARELLGWKICEPALGSGAFLNEAVDQVAAEYLKRRQDETGVQIQPDQRLAELQKVKAYVALHNAYGVDLNATAVELAEVSLWLNTMHPGMQAPWFGLHLRRGNSLVGAGRKIYDKDALGKGKWLAKKDTLAPKELPFSEGELPEGAVHHFLLPALGWGAVVGDAKSKKIAEELDKAAVQRMEKWRSGIQRAPKTVSQRRRLQGVARRAEFLWKLVIERLKQSEREISREIDVWGADWLEHPEHAVPKEVVYGDLTRPGTPYWRLKTVMDVWCALWFWPLDRVGELVGPEVVPYDGDGGAGGDAPVVEAGTGPAPGDQHWVKDSLFDDGLPQQLEMGKAASGAEAEDKKPARKKTPGGPKGRREVIPLATLNDWIDFLECVLGAKDVPADSLVADFRDLEALREYEVKLDGFMGMDSPFRLKARFPWLDTVEDVAGSEDRDDVGADGGMGFFHWELQFAHVFAGEAGGFDVQVGNPPWVRPRWEEDVLLAEFEPWFVLQEKPAKAEKDRRRAELTERGEVGSFLAAELASNMGVVAMLGSPVLYPLLTGTQPDLYRAFMCQTWAHAGRVGTVGLVHPDSHFSGDKEARLRGAAYKRLRVHGDFVNAGNRFFPPPVGRSSHFGVHVYGPQGEIGFDHLSWLFSVDALRLSAQHDGSGPDPGVRYGDTWDERPHKKRIIRVDRATLEQWQRLTGDEGQPVEQGRLLSPVSVAEGKAIKALADYPLRLGALNPQITRGFDESGAKKEGLIDYNLPKEDGSVFRPEKWDDVVLKGPQLGLANPLFKQPSQGGGEVLGLNHLTIADDAVPETEYVRVATLEKYAKKQDQWLDRGGLARLRASEEAAAEARRVLAEARGVPEDEIMDDDVDRYFVGRSIKAYTAFYRVAWRRQIAPDTERALYAALIPPGSAHVDQVHTLTVRSPRLTALIAGFWAALPVDYFLRTTGKGDLRVAGAKGLPVPDEGHPLAPALLLRALRLNCLTSAYAALWEELYDPTWPAYEPWARDWPRLQPLQAVGPEWSRATPLRTERARRAALVELDALVAVWLGVDADSLVAMYKARFPIMQDFDAVTWFDANERRIAGNRYTYGHGQTKDHYEQLRAHLEGERKDPPDGYTPPFYKANREAEMREAHAYFSARLQQAIDQGKWTPPSN</sequence>
<comment type="caution">
    <text evidence="6">The sequence shown here is derived from an EMBL/GenBank/DDBJ whole genome shotgun (WGS) entry which is preliminary data.</text>
</comment>
<feature type="region of interest" description="Disordered" evidence="5">
    <location>
        <begin position="982"/>
        <end position="1009"/>
    </location>
</feature>
<dbReference type="Proteomes" id="UP001231675">
    <property type="component" value="Unassembled WGS sequence"/>
</dbReference>
<name>A0ABT9LCK3_STRGD</name>
<dbReference type="InterPro" id="IPR050953">
    <property type="entry name" value="N4_N6_ade-DNA_methylase"/>
</dbReference>
<dbReference type="Gene3D" id="3.40.50.150">
    <property type="entry name" value="Vaccinia Virus protein VP39"/>
    <property type="match status" value="2"/>
</dbReference>
<dbReference type="PANTHER" id="PTHR33841:SF1">
    <property type="entry name" value="DNA METHYLTRANSFERASE A"/>
    <property type="match status" value="1"/>
</dbReference>
<keyword evidence="2" id="KW-0489">Methyltransferase</keyword>
<evidence type="ECO:0000256" key="2">
    <source>
        <dbReference type="ARBA" id="ARBA00022603"/>
    </source>
</evidence>
<dbReference type="EMBL" id="JAURUD010000001">
    <property type="protein sequence ID" value="MDP9681453.1"/>
    <property type="molecule type" value="Genomic_DNA"/>
</dbReference>
<feature type="compositionally biased region" description="Low complexity" evidence="5">
    <location>
        <begin position="419"/>
        <end position="428"/>
    </location>
</feature>
<proteinExistence type="predicted"/>
<evidence type="ECO:0000313" key="6">
    <source>
        <dbReference type="EMBL" id="MDP9681453.1"/>
    </source>
</evidence>
<evidence type="ECO:0000256" key="1">
    <source>
        <dbReference type="ARBA" id="ARBA00011900"/>
    </source>
</evidence>
<reference evidence="6 7" key="1">
    <citation type="submission" date="2023-07" db="EMBL/GenBank/DDBJ databases">
        <title>Sequencing the genomes of 1000 actinobacteria strains.</title>
        <authorList>
            <person name="Klenk H.-P."/>
        </authorList>
    </citation>
    <scope>NUCLEOTIDE SEQUENCE [LARGE SCALE GENOMIC DNA]</scope>
    <source>
        <strain evidence="6 7">DSM 40229</strain>
    </source>
</reference>
<feature type="compositionally biased region" description="Basic and acidic residues" evidence="5">
    <location>
        <begin position="408"/>
        <end position="417"/>
    </location>
</feature>
<evidence type="ECO:0000256" key="3">
    <source>
        <dbReference type="ARBA" id="ARBA00022679"/>
    </source>
</evidence>
<evidence type="ECO:0000256" key="5">
    <source>
        <dbReference type="SAM" id="MobiDB-lite"/>
    </source>
</evidence>
<organism evidence="6 7">
    <name type="scientific">Streptomyces griseoviridis</name>
    <dbReference type="NCBI Taxonomy" id="45398"/>
    <lineage>
        <taxon>Bacteria</taxon>
        <taxon>Bacillati</taxon>
        <taxon>Actinomycetota</taxon>
        <taxon>Actinomycetes</taxon>
        <taxon>Kitasatosporales</taxon>
        <taxon>Streptomycetaceae</taxon>
        <taxon>Streptomyces</taxon>
    </lineage>
</organism>
<comment type="catalytic activity">
    <reaction evidence="4">
        <text>a 2'-deoxyadenosine in DNA + S-adenosyl-L-methionine = an N(6)-methyl-2'-deoxyadenosine in DNA + S-adenosyl-L-homocysteine + H(+)</text>
        <dbReference type="Rhea" id="RHEA:15197"/>
        <dbReference type="Rhea" id="RHEA-COMP:12418"/>
        <dbReference type="Rhea" id="RHEA-COMP:12419"/>
        <dbReference type="ChEBI" id="CHEBI:15378"/>
        <dbReference type="ChEBI" id="CHEBI:57856"/>
        <dbReference type="ChEBI" id="CHEBI:59789"/>
        <dbReference type="ChEBI" id="CHEBI:90615"/>
        <dbReference type="ChEBI" id="CHEBI:90616"/>
        <dbReference type="EC" id="2.1.1.72"/>
    </reaction>
</comment>
<accession>A0ABT9LCK3</accession>